<organism evidence="2 3">
    <name type="scientific">Oidiodendron maius (strain Zn)</name>
    <dbReference type="NCBI Taxonomy" id="913774"/>
    <lineage>
        <taxon>Eukaryota</taxon>
        <taxon>Fungi</taxon>
        <taxon>Dikarya</taxon>
        <taxon>Ascomycota</taxon>
        <taxon>Pezizomycotina</taxon>
        <taxon>Leotiomycetes</taxon>
        <taxon>Leotiomycetes incertae sedis</taxon>
        <taxon>Myxotrichaceae</taxon>
        <taxon>Oidiodendron</taxon>
    </lineage>
</organism>
<dbReference type="OrthoDB" id="3882355at2759"/>
<evidence type="ECO:0000313" key="2">
    <source>
        <dbReference type="EMBL" id="KIM93522.1"/>
    </source>
</evidence>
<dbReference type="Proteomes" id="UP000054321">
    <property type="component" value="Unassembled WGS sequence"/>
</dbReference>
<evidence type="ECO:0000313" key="3">
    <source>
        <dbReference type="Proteomes" id="UP000054321"/>
    </source>
</evidence>
<dbReference type="InParanoid" id="A0A0C3CUX8"/>
<dbReference type="AlphaFoldDB" id="A0A0C3CUX8"/>
<proteinExistence type="predicted"/>
<evidence type="ECO:0000256" key="1">
    <source>
        <dbReference type="SAM" id="MobiDB-lite"/>
    </source>
</evidence>
<feature type="region of interest" description="Disordered" evidence="1">
    <location>
        <begin position="34"/>
        <end position="117"/>
    </location>
</feature>
<dbReference type="EMBL" id="KN832894">
    <property type="protein sequence ID" value="KIM93522.1"/>
    <property type="molecule type" value="Genomic_DNA"/>
</dbReference>
<feature type="compositionally biased region" description="Polar residues" evidence="1">
    <location>
        <begin position="447"/>
        <end position="459"/>
    </location>
</feature>
<feature type="region of interest" description="Disordered" evidence="1">
    <location>
        <begin position="447"/>
        <end position="473"/>
    </location>
</feature>
<feature type="compositionally biased region" description="Low complexity" evidence="1">
    <location>
        <begin position="40"/>
        <end position="79"/>
    </location>
</feature>
<accession>A0A0C3CUX8</accession>
<feature type="region of interest" description="Disordered" evidence="1">
    <location>
        <begin position="386"/>
        <end position="405"/>
    </location>
</feature>
<reference evidence="3" key="2">
    <citation type="submission" date="2015-01" db="EMBL/GenBank/DDBJ databases">
        <title>Evolutionary Origins and Diversification of the Mycorrhizal Mutualists.</title>
        <authorList>
            <consortium name="DOE Joint Genome Institute"/>
            <consortium name="Mycorrhizal Genomics Consortium"/>
            <person name="Kohler A."/>
            <person name="Kuo A."/>
            <person name="Nagy L.G."/>
            <person name="Floudas D."/>
            <person name="Copeland A."/>
            <person name="Barry K.W."/>
            <person name="Cichocki N."/>
            <person name="Veneault-Fourrey C."/>
            <person name="LaButti K."/>
            <person name="Lindquist E.A."/>
            <person name="Lipzen A."/>
            <person name="Lundell T."/>
            <person name="Morin E."/>
            <person name="Murat C."/>
            <person name="Riley R."/>
            <person name="Ohm R."/>
            <person name="Sun H."/>
            <person name="Tunlid A."/>
            <person name="Henrissat B."/>
            <person name="Grigoriev I.V."/>
            <person name="Hibbett D.S."/>
            <person name="Martin F."/>
        </authorList>
    </citation>
    <scope>NUCLEOTIDE SEQUENCE [LARGE SCALE GENOMIC DNA]</scope>
    <source>
        <strain evidence="3">Zn</strain>
    </source>
</reference>
<sequence>MGFRRRMFDFKGDDSAYSHYLEAKVLELQEQLRQVSNSVPPLSAPQSSSLSPPSSSSSSLPQPSLSLLPPALCPQSSSLRPSPARSIATEGAPRRSSDDEFIWNSRPPPVKKSRLSEPRWKREIDKMLKGIPTAQQWDDKRRNLNLSSWDDVLLAFDLIIDRDNTLLATKRVIRETDSLASFDQADDEADNRAASPLLISARAYARRTVALNAEGRFTTHVLQFRELVLISLCIALISDGIDTTVVNSVMKIFITDSEDERYLQRVRDGALWVNNIISKLVNTGLGHRASEIFVLCSQSVVRYYRFAQSRKESSHLSSICTSLGYSKDHISRKYDYFYRNYIARQLQWRFASSCDGLGADLIETALDRLTAVADIVLTSEQRSQTSAIVATDEDSEPVSLRESQNQLNANPFDLPLVVEPRNDQPEPFVPDQQIPRRDLLAGLSGSPLAQNQVHTQGPGSRTIDDSRDDSQDTEQFYCQPNDTDLASFFVNSDLSNYFHF</sequence>
<keyword evidence="3" id="KW-1185">Reference proteome</keyword>
<dbReference type="STRING" id="913774.A0A0C3CUX8"/>
<dbReference type="HOGENOM" id="CLU_545252_0_0_1"/>
<reference evidence="2 3" key="1">
    <citation type="submission" date="2014-04" db="EMBL/GenBank/DDBJ databases">
        <authorList>
            <consortium name="DOE Joint Genome Institute"/>
            <person name="Kuo A."/>
            <person name="Martino E."/>
            <person name="Perotto S."/>
            <person name="Kohler A."/>
            <person name="Nagy L.G."/>
            <person name="Floudas D."/>
            <person name="Copeland A."/>
            <person name="Barry K.W."/>
            <person name="Cichocki N."/>
            <person name="Veneault-Fourrey C."/>
            <person name="LaButti K."/>
            <person name="Lindquist E.A."/>
            <person name="Lipzen A."/>
            <person name="Lundell T."/>
            <person name="Morin E."/>
            <person name="Murat C."/>
            <person name="Sun H."/>
            <person name="Tunlid A."/>
            <person name="Henrissat B."/>
            <person name="Grigoriev I.V."/>
            <person name="Hibbett D.S."/>
            <person name="Martin F."/>
            <person name="Nordberg H.P."/>
            <person name="Cantor M.N."/>
            <person name="Hua S.X."/>
        </authorList>
    </citation>
    <scope>NUCLEOTIDE SEQUENCE [LARGE SCALE GENOMIC DNA]</scope>
    <source>
        <strain evidence="2 3">Zn</strain>
    </source>
</reference>
<gene>
    <name evidence="2" type="ORF">OIDMADRAFT_61455</name>
</gene>
<protein>
    <submittedName>
        <fullName evidence="2">Uncharacterized protein</fullName>
    </submittedName>
</protein>
<name>A0A0C3CUX8_OIDMZ</name>